<gene>
    <name evidence="2" type="ORF">GLYMA_20G074900</name>
</gene>
<dbReference type="GO" id="GO:0015908">
    <property type="term" value="P:fatty acid transport"/>
    <property type="evidence" value="ECO:0000318"/>
    <property type="project" value="GO_Central"/>
</dbReference>
<dbReference type="GO" id="GO:0015245">
    <property type="term" value="F:fatty acid transmembrane transporter activity"/>
    <property type="evidence" value="ECO:0000318"/>
    <property type="project" value="GO_Central"/>
</dbReference>
<evidence type="ECO:0000313" key="4">
    <source>
        <dbReference type="Proteomes" id="UP000008827"/>
    </source>
</evidence>
<dbReference type="STRING" id="3847.K7N250"/>
<evidence type="ECO:0000313" key="2">
    <source>
        <dbReference type="EMBL" id="KRG90202.1"/>
    </source>
</evidence>
<dbReference type="InParanoid" id="K7N250"/>
<sequence>MLPIFHKSFSHPPQELNSPTSYKGSKKPKLLVVMSLERHDTDIVGFDTKNTVSYAADASNLHVEEKKYSYSTKDGHDAKKIGFQEATHESVHQPKRTAKIHDFYLGIPFAFDESSLS</sequence>
<dbReference type="GO" id="GO:0009706">
    <property type="term" value="C:chloroplast inner membrane"/>
    <property type="evidence" value="ECO:0000318"/>
    <property type="project" value="GO_Central"/>
</dbReference>
<organism evidence="2">
    <name type="scientific">Glycine max</name>
    <name type="common">Soybean</name>
    <name type="synonym">Glycine hispida</name>
    <dbReference type="NCBI Taxonomy" id="3847"/>
    <lineage>
        <taxon>Eukaryota</taxon>
        <taxon>Viridiplantae</taxon>
        <taxon>Streptophyta</taxon>
        <taxon>Embryophyta</taxon>
        <taxon>Tracheophyta</taxon>
        <taxon>Spermatophyta</taxon>
        <taxon>Magnoliopsida</taxon>
        <taxon>eudicotyledons</taxon>
        <taxon>Gunneridae</taxon>
        <taxon>Pentapetalae</taxon>
        <taxon>rosids</taxon>
        <taxon>fabids</taxon>
        <taxon>Fabales</taxon>
        <taxon>Fabaceae</taxon>
        <taxon>Papilionoideae</taxon>
        <taxon>50 kb inversion clade</taxon>
        <taxon>NPAAA clade</taxon>
        <taxon>indigoferoid/millettioid clade</taxon>
        <taxon>Phaseoleae</taxon>
        <taxon>Glycine</taxon>
        <taxon>Glycine subgen. Soja</taxon>
    </lineage>
</organism>
<feature type="region of interest" description="Disordered" evidence="1">
    <location>
        <begin position="1"/>
        <end position="25"/>
    </location>
</feature>
<dbReference type="EnsemblPlants" id="KRG90202">
    <property type="protein sequence ID" value="KRG90202"/>
    <property type="gene ID" value="GLYMA_20G074900"/>
</dbReference>
<dbReference type="HOGENOM" id="CLU_2089157_0_0_1"/>
<protein>
    <submittedName>
        <fullName evidence="2 3">Uncharacterized protein</fullName>
    </submittedName>
</protein>
<evidence type="ECO:0000256" key="1">
    <source>
        <dbReference type="SAM" id="MobiDB-lite"/>
    </source>
</evidence>
<reference evidence="2 3" key="1">
    <citation type="journal article" date="2010" name="Nature">
        <title>Genome sequence of the palaeopolyploid soybean.</title>
        <authorList>
            <person name="Schmutz J."/>
            <person name="Cannon S.B."/>
            <person name="Schlueter J."/>
            <person name="Ma J."/>
            <person name="Mitros T."/>
            <person name="Nelson W."/>
            <person name="Hyten D.L."/>
            <person name="Song Q."/>
            <person name="Thelen J.J."/>
            <person name="Cheng J."/>
            <person name="Xu D."/>
            <person name="Hellsten U."/>
            <person name="May G.D."/>
            <person name="Yu Y."/>
            <person name="Sakurai T."/>
            <person name="Umezawa T."/>
            <person name="Bhattacharyya M.K."/>
            <person name="Sandhu D."/>
            <person name="Valliyodan B."/>
            <person name="Lindquist E."/>
            <person name="Peto M."/>
            <person name="Grant D."/>
            <person name="Shu S."/>
            <person name="Goodstein D."/>
            <person name="Barry K."/>
            <person name="Futrell-Griggs M."/>
            <person name="Abernathy B."/>
            <person name="Du J."/>
            <person name="Tian Z."/>
            <person name="Zhu L."/>
            <person name="Gill N."/>
            <person name="Joshi T."/>
            <person name="Libault M."/>
            <person name="Sethuraman A."/>
            <person name="Zhang X.-C."/>
            <person name="Shinozaki K."/>
            <person name="Nguyen H.T."/>
            <person name="Wing R.A."/>
            <person name="Cregan P."/>
            <person name="Specht J."/>
            <person name="Grimwood J."/>
            <person name="Rokhsar D."/>
            <person name="Stacey G."/>
            <person name="Shoemaker R.C."/>
            <person name="Jackson S.A."/>
        </authorList>
    </citation>
    <scope>NUCLEOTIDE SEQUENCE</scope>
    <source>
        <strain evidence="3">cv. Williams 82</strain>
        <tissue evidence="2">Callus</tissue>
    </source>
</reference>
<reference evidence="3" key="2">
    <citation type="submission" date="2018-02" db="UniProtKB">
        <authorList>
            <consortium name="EnsemblPlants"/>
        </authorList>
    </citation>
    <scope>IDENTIFICATION</scope>
    <source>
        <strain evidence="3">Williams 82</strain>
    </source>
</reference>
<dbReference type="AlphaFoldDB" id="K7N250"/>
<dbReference type="EMBL" id="CM000853">
    <property type="protein sequence ID" value="KRG90202.1"/>
    <property type="molecule type" value="Genomic_DNA"/>
</dbReference>
<name>K7N250_SOYBN</name>
<keyword evidence="4" id="KW-1185">Reference proteome</keyword>
<reference evidence="2" key="3">
    <citation type="submission" date="2018-07" db="EMBL/GenBank/DDBJ databases">
        <title>WGS assembly of Glycine max.</title>
        <authorList>
            <person name="Schmutz J."/>
            <person name="Cannon S."/>
            <person name="Schlueter J."/>
            <person name="Ma J."/>
            <person name="Mitros T."/>
            <person name="Nelson W."/>
            <person name="Hyten D."/>
            <person name="Song Q."/>
            <person name="Thelen J."/>
            <person name="Cheng J."/>
            <person name="Xu D."/>
            <person name="Hellsten U."/>
            <person name="May G."/>
            <person name="Yu Y."/>
            <person name="Sakurai T."/>
            <person name="Umezawa T."/>
            <person name="Bhattacharyya M."/>
            <person name="Sandhu D."/>
            <person name="Valliyodan B."/>
            <person name="Lindquist E."/>
            <person name="Peto M."/>
            <person name="Grant D."/>
            <person name="Shu S."/>
            <person name="Goodstein D."/>
            <person name="Barry K."/>
            <person name="Futrell-Griggs M."/>
            <person name="Abernathy B."/>
            <person name="Du J."/>
            <person name="Tian Z."/>
            <person name="Zhu L."/>
            <person name="Gill N."/>
            <person name="Joshi T."/>
            <person name="Libault M."/>
            <person name="Sethuraman A."/>
            <person name="Zhang X."/>
            <person name="Shinozaki K."/>
            <person name="Nguyen H."/>
            <person name="Wing R."/>
            <person name="Cregan P."/>
            <person name="Specht J."/>
            <person name="Grimwood J."/>
            <person name="Rokhsar D."/>
            <person name="Stacey G."/>
            <person name="Shoemaker R."/>
            <person name="Jackson S."/>
        </authorList>
    </citation>
    <scope>NUCLEOTIDE SEQUENCE</scope>
    <source>
        <tissue evidence="2">Callus</tissue>
    </source>
</reference>
<accession>K7N250</accession>
<proteinExistence type="predicted"/>
<dbReference type="PaxDb" id="3847-GLYMA20G18400.1"/>
<dbReference type="Gramene" id="KRG90202">
    <property type="protein sequence ID" value="KRG90202"/>
    <property type="gene ID" value="GLYMA_20G074900"/>
</dbReference>
<dbReference type="Proteomes" id="UP000008827">
    <property type="component" value="Chromosome 20"/>
</dbReference>
<evidence type="ECO:0000313" key="3">
    <source>
        <dbReference type="EnsemblPlants" id="KRG90202"/>
    </source>
</evidence>